<proteinExistence type="predicted"/>
<reference evidence="2 3" key="1">
    <citation type="journal article" date="2015" name="Int. J. Syst. Evol. Microbiol.">
        <title>Youhaiella tibetensis gen. nov., sp. nov., isolated from subsurface sediment.</title>
        <authorList>
            <person name="Wang Y.X."/>
            <person name="Huang F.Q."/>
            <person name="Nogi Y."/>
            <person name="Pang S.J."/>
            <person name="Wang P.K."/>
            <person name="Lv J."/>
        </authorList>
    </citation>
    <scope>NUCLEOTIDE SEQUENCE [LARGE SCALE GENOMIC DNA]</scope>
    <source>
        <strain evidence="3">fig4</strain>
    </source>
</reference>
<feature type="transmembrane region" description="Helical" evidence="1">
    <location>
        <begin position="28"/>
        <end position="48"/>
    </location>
</feature>
<keyword evidence="1" id="KW-0472">Membrane</keyword>
<accession>A0A5B9DXD0</accession>
<protein>
    <submittedName>
        <fullName evidence="2">Uncharacterized protein</fullName>
    </submittedName>
</protein>
<organism evidence="2 3">
    <name type="scientific">Paradevosia tibetensis</name>
    <dbReference type="NCBI Taxonomy" id="1447062"/>
    <lineage>
        <taxon>Bacteria</taxon>
        <taxon>Pseudomonadati</taxon>
        <taxon>Pseudomonadota</taxon>
        <taxon>Alphaproteobacteria</taxon>
        <taxon>Hyphomicrobiales</taxon>
        <taxon>Devosiaceae</taxon>
        <taxon>Paradevosia</taxon>
    </lineage>
</organism>
<dbReference type="KEGG" id="yti:FNA67_19025"/>
<gene>
    <name evidence="2" type="ORF">FNA67_19025</name>
</gene>
<keyword evidence="1" id="KW-0812">Transmembrane</keyword>
<evidence type="ECO:0000313" key="2">
    <source>
        <dbReference type="EMBL" id="QEE22868.1"/>
    </source>
</evidence>
<evidence type="ECO:0000256" key="1">
    <source>
        <dbReference type="SAM" id="Phobius"/>
    </source>
</evidence>
<sequence length="64" mass="7260">MVLAVYPLITALLYVVMPLTENWTTWQRTLVIAPIMVSSIVFVVAPAIQKHLGWFVARLPRPAR</sequence>
<dbReference type="Proteomes" id="UP000321062">
    <property type="component" value="Chromosome"/>
</dbReference>
<dbReference type="EMBL" id="CP041690">
    <property type="protein sequence ID" value="QEE22868.1"/>
    <property type="molecule type" value="Genomic_DNA"/>
</dbReference>
<keyword evidence="1" id="KW-1133">Transmembrane helix</keyword>
<dbReference type="OrthoDB" id="7376211at2"/>
<dbReference type="AlphaFoldDB" id="A0A5B9DXD0"/>
<keyword evidence="3" id="KW-1185">Reference proteome</keyword>
<evidence type="ECO:0000313" key="3">
    <source>
        <dbReference type="Proteomes" id="UP000321062"/>
    </source>
</evidence>
<name>A0A5B9DXD0_9HYPH</name>